<gene>
    <name evidence="2" type="ORF">CRN52_05930</name>
</gene>
<comment type="caution">
    <text evidence="2">The sequence shown here is derived from an EMBL/GenBank/DDBJ whole genome shotgun (WGS) entry which is preliminary data.</text>
</comment>
<protein>
    <submittedName>
        <fullName evidence="2">DUF547 domain-containing protein</fullName>
    </submittedName>
</protein>
<dbReference type="InterPro" id="IPR006869">
    <property type="entry name" value="DUF547"/>
</dbReference>
<dbReference type="PANTHER" id="PTHR46361:SF3">
    <property type="entry name" value="ELECTRON CARRIER_ PROTEIN DISULFIDE OXIDOREDUCTASE"/>
    <property type="match status" value="1"/>
</dbReference>
<organism evidence="2 3">
    <name type="scientific">Vibrio vulnificus</name>
    <dbReference type="NCBI Taxonomy" id="672"/>
    <lineage>
        <taxon>Bacteria</taxon>
        <taxon>Pseudomonadati</taxon>
        <taxon>Pseudomonadota</taxon>
        <taxon>Gammaproteobacteria</taxon>
        <taxon>Vibrionales</taxon>
        <taxon>Vibrionaceae</taxon>
        <taxon>Vibrio</taxon>
    </lineage>
</organism>
<proteinExistence type="predicted"/>
<evidence type="ECO:0000259" key="1">
    <source>
        <dbReference type="Pfam" id="PF04784"/>
    </source>
</evidence>
<evidence type="ECO:0000313" key="3">
    <source>
        <dbReference type="Proteomes" id="UP000237466"/>
    </source>
</evidence>
<accession>A0A2S3R5N6</accession>
<dbReference type="AlphaFoldDB" id="A0A2S3R5N6"/>
<evidence type="ECO:0000313" key="2">
    <source>
        <dbReference type="EMBL" id="POB49003.1"/>
    </source>
</evidence>
<name>A0A2S3R5N6_VIBVL</name>
<dbReference type="Proteomes" id="UP000237466">
    <property type="component" value="Unassembled WGS sequence"/>
</dbReference>
<sequence length="268" mass="30853">MLCRGYFPMRRYLLLIFTLFSVASYAAPKSDLWPYWQPSDEQSTIKVSHQAWQTLLDRYLIRQGENTLFRYAQVSTQDHQTLKQYLATLAKQNPLILNRAEQYAYWVNLYNAITVDLILDNYPLTSITKLGGLFSFGPWNEEVITINSKPLTLNDIEHRILRPIWNDPRTHYAVNCASLGCPNLQPQAFTADNTPALLDAAAKEFINSAKGVSRQGNKAQLSSIYDWFADDFGGKARLFSHIGRYAPQYQDFSGQIEYDYDWNLNQAQ</sequence>
<dbReference type="EMBL" id="PDGH01000054">
    <property type="protein sequence ID" value="POB49003.1"/>
    <property type="molecule type" value="Genomic_DNA"/>
</dbReference>
<dbReference type="Pfam" id="PF04784">
    <property type="entry name" value="DUF547"/>
    <property type="match status" value="1"/>
</dbReference>
<feature type="domain" description="DUF547" evidence="1">
    <location>
        <begin position="97"/>
        <end position="206"/>
    </location>
</feature>
<reference evidence="2 3" key="1">
    <citation type="journal article" date="2018" name="Front. Microbiol.">
        <title>Phylogeny of Vibrio vulnificus from the Analysis of the Core-Genome: Implications for Intra-Species Taxonomy.</title>
        <authorList>
            <person name="Roig F.J."/>
            <person name="Gonzalez-Candelas F."/>
            <person name="Sanjuan E."/>
            <person name="Fouz B."/>
            <person name="Feil E.J."/>
            <person name="Llorens C."/>
            <person name="Baker-Austin C."/>
            <person name="Oliver J.D."/>
            <person name="Danin-Poleg Y."/>
            <person name="Gibas C.J."/>
            <person name="Kashi Y."/>
            <person name="Gulig P.A."/>
            <person name="Morrison S.S."/>
            <person name="Amaro C."/>
        </authorList>
    </citation>
    <scope>NUCLEOTIDE SEQUENCE [LARGE SCALE GENOMIC DNA]</scope>
    <source>
        <strain evidence="2 3">CECT4608</strain>
    </source>
</reference>
<dbReference type="PANTHER" id="PTHR46361">
    <property type="entry name" value="ELECTRON CARRIER/ PROTEIN DISULFIDE OXIDOREDUCTASE"/>
    <property type="match status" value="1"/>
</dbReference>